<gene>
    <name evidence="1" type="ORF">ASTO00021_LOCUS8899</name>
</gene>
<protein>
    <submittedName>
        <fullName evidence="1">Uncharacterized protein</fullName>
    </submittedName>
</protein>
<dbReference type="AlphaFoldDB" id="A0A7S3PGH3"/>
<reference evidence="1" key="1">
    <citation type="submission" date="2021-01" db="EMBL/GenBank/DDBJ databases">
        <authorList>
            <person name="Corre E."/>
            <person name="Pelletier E."/>
            <person name="Niang G."/>
            <person name="Scheremetjew M."/>
            <person name="Finn R."/>
            <person name="Kale V."/>
            <person name="Holt S."/>
            <person name="Cochrane G."/>
            <person name="Meng A."/>
            <person name="Brown T."/>
            <person name="Cohen L."/>
        </authorList>
    </citation>
    <scope>NUCLEOTIDE SEQUENCE</scope>
    <source>
        <strain evidence="1">GSBS06</strain>
    </source>
</reference>
<proteinExistence type="predicted"/>
<organism evidence="1">
    <name type="scientific">Aplanochytrium stocchinoi</name>
    <dbReference type="NCBI Taxonomy" id="215587"/>
    <lineage>
        <taxon>Eukaryota</taxon>
        <taxon>Sar</taxon>
        <taxon>Stramenopiles</taxon>
        <taxon>Bigyra</taxon>
        <taxon>Labyrinthulomycetes</taxon>
        <taxon>Thraustochytrida</taxon>
        <taxon>Thraustochytriidae</taxon>
        <taxon>Aplanochytrium</taxon>
    </lineage>
</organism>
<dbReference type="EMBL" id="HBIN01011853">
    <property type="protein sequence ID" value="CAE0438672.1"/>
    <property type="molecule type" value="Transcribed_RNA"/>
</dbReference>
<evidence type="ECO:0000313" key="1">
    <source>
        <dbReference type="EMBL" id="CAE0438672.1"/>
    </source>
</evidence>
<name>A0A7S3PGH3_9STRA</name>
<sequence>MAEGDDGGVMTVQELINYLPSLLSDKDLYSLRRTSKEIFNLVEVCFEARLKIMFPFYEKLRHLLKLERLKASCLYASLTQGIVSNLLDSRPFVDKGRSFETLKSDEGDDCKNVILVFMILGSEQKCVFSCVESVHSLYRGFPRERKEWSEYPKVFSVDMAGQPTHGQAKLNVNSPDKVDSNVLNSDLCRQTILYSYLKSAGFTFKVVVYHVANDNVNNSKDIKLASCCVLLSDSSHIHPTLVEDNDSEFQSW</sequence>
<accession>A0A7S3PGH3</accession>